<dbReference type="AlphaFoldDB" id="A0A9X2MQ25"/>
<gene>
    <name evidence="2" type="ORF">NSA23_13310</name>
</gene>
<protein>
    <submittedName>
        <fullName evidence="2">DUF2705 family protein</fullName>
    </submittedName>
</protein>
<sequence>MDSILGNIEFYSFFDRAKFFLPITLLLSITSDYLSFILEKNFCTITTRFNSRKKLSISIFKGLYFCVFMFWSIIMFLSVILSIYFKNNITDILSVNLLITFITGYFFYSMIVVIQMLFSMFLGTNKSFIIVVAIAIMSTLVTNNLIKYLLIVPIGMGLNKTSLAVDVVRTILVIIITIISSMIIYKKIERFDIGVY</sequence>
<evidence type="ECO:0000313" key="2">
    <source>
        <dbReference type="EMBL" id="MCR2045081.1"/>
    </source>
</evidence>
<keyword evidence="1" id="KW-1133">Transmembrane helix</keyword>
<dbReference type="Proteomes" id="UP001142078">
    <property type="component" value="Unassembled WGS sequence"/>
</dbReference>
<comment type="caution">
    <text evidence="2">The sequence shown here is derived from an EMBL/GenBank/DDBJ whole genome shotgun (WGS) entry which is preliminary data.</text>
</comment>
<evidence type="ECO:0000313" key="3">
    <source>
        <dbReference type="Proteomes" id="UP001142078"/>
    </source>
</evidence>
<feature type="transmembrane region" description="Helical" evidence="1">
    <location>
        <begin position="163"/>
        <end position="185"/>
    </location>
</feature>
<accession>A0A9X2MQ25</accession>
<keyword evidence="3" id="KW-1185">Reference proteome</keyword>
<reference evidence="2" key="1">
    <citation type="submission" date="2022-07" db="EMBL/GenBank/DDBJ databases">
        <title>Enhanced cultured diversity of the mouse gut microbiota enables custom-made synthetic communities.</title>
        <authorList>
            <person name="Afrizal A."/>
        </authorList>
    </citation>
    <scope>NUCLEOTIDE SEQUENCE</scope>
    <source>
        <strain evidence="2">DSM 29482</strain>
    </source>
</reference>
<evidence type="ECO:0000256" key="1">
    <source>
        <dbReference type="SAM" id="Phobius"/>
    </source>
</evidence>
<feature type="transmembrane region" description="Helical" evidence="1">
    <location>
        <begin position="59"/>
        <end position="85"/>
    </location>
</feature>
<feature type="transmembrane region" description="Helical" evidence="1">
    <location>
        <begin position="19"/>
        <end position="38"/>
    </location>
</feature>
<dbReference type="EMBL" id="JANJZL010000011">
    <property type="protein sequence ID" value="MCR2045081.1"/>
    <property type="molecule type" value="Genomic_DNA"/>
</dbReference>
<organism evidence="2 3">
    <name type="scientific">Anaerosalibacter massiliensis</name>
    <dbReference type="NCBI Taxonomy" id="1347392"/>
    <lineage>
        <taxon>Bacteria</taxon>
        <taxon>Bacillati</taxon>
        <taxon>Bacillota</taxon>
        <taxon>Tissierellia</taxon>
        <taxon>Tissierellales</taxon>
        <taxon>Sporanaerobacteraceae</taxon>
        <taxon>Anaerosalibacter</taxon>
    </lineage>
</organism>
<proteinExistence type="predicted"/>
<name>A0A9X2MQ25_9FIRM</name>
<keyword evidence="1" id="KW-0812">Transmembrane</keyword>
<feature type="transmembrane region" description="Helical" evidence="1">
    <location>
        <begin position="128"/>
        <end position="151"/>
    </location>
</feature>
<feature type="transmembrane region" description="Helical" evidence="1">
    <location>
        <begin position="97"/>
        <end position="121"/>
    </location>
</feature>
<keyword evidence="1" id="KW-0472">Membrane</keyword>